<evidence type="ECO:0008006" key="5">
    <source>
        <dbReference type="Google" id="ProtNLM"/>
    </source>
</evidence>
<keyword evidence="2" id="KW-0732">Signal</keyword>
<feature type="region of interest" description="Disordered" evidence="1">
    <location>
        <begin position="201"/>
        <end position="220"/>
    </location>
</feature>
<name>A0A7X6ICR0_9BACT</name>
<protein>
    <recommendedName>
        <fullName evidence="5">Porin</fullName>
    </recommendedName>
</protein>
<dbReference type="Gene3D" id="2.40.160.10">
    <property type="entry name" value="Porin"/>
    <property type="match status" value="1"/>
</dbReference>
<dbReference type="RefSeq" id="WP_168063024.1">
    <property type="nucleotide sequence ID" value="NZ_VTOW01000005.1"/>
</dbReference>
<dbReference type="InterPro" id="IPR023614">
    <property type="entry name" value="Porin_dom_sf"/>
</dbReference>
<evidence type="ECO:0000256" key="1">
    <source>
        <dbReference type="SAM" id="MobiDB-lite"/>
    </source>
</evidence>
<dbReference type="Pfam" id="PF07396">
    <property type="entry name" value="Porin_O_P"/>
    <property type="match status" value="1"/>
</dbReference>
<dbReference type="Proteomes" id="UP000534783">
    <property type="component" value="Unassembled WGS sequence"/>
</dbReference>
<dbReference type="AlphaFoldDB" id="A0A7X6ICR0"/>
<dbReference type="EMBL" id="VTOW01000005">
    <property type="protein sequence ID" value="NKE73076.1"/>
    <property type="molecule type" value="Genomic_DNA"/>
</dbReference>
<feature type="signal peptide" evidence="2">
    <location>
        <begin position="1"/>
        <end position="27"/>
    </location>
</feature>
<gene>
    <name evidence="3" type="ORF">MNODULE_20175</name>
</gene>
<feature type="chain" id="PRO_5031013585" description="Porin" evidence="2">
    <location>
        <begin position="28"/>
        <end position="375"/>
    </location>
</feature>
<comment type="caution">
    <text evidence="3">The sequence shown here is derived from an EMBL/GenBank/DDBJ whole genome shotgun (WGS) entry which is preliminary data.</text>
</comment>
<proteinExistence type="predicted"/>
<accession>A0A7X6ICR0</accession>
<keyword evidence="4" id="KW-1185">Reference proteome</keyword>
<evidence type="ECO:0000313" key="4">
    <source>
        <dbReference type="Proteomes" id="UP000534783"/>
    </source>
</evidence>
<evidence type="ECO:0000256" key="2">
    <source>
        <dbReference type="SAM" id="SignalP"/>
    </source>
</evidence>
<reference evidence="3 4" key="1">
    <citation type="journal article" date="2020" name="Nature">
        <title>Bacterial chemolithoautotrophy via manganese oxidation.</title>
        <authorList>
            <person name="Yu H."/>
            <person name="Leadbetter J.R."/>
        </authorList>
    </citation>
    <scope>NUCLEOTIDE SEQUENCE [LARGE SCALE GENOMIC DNA]</scope>
    <source>
        <strain evidence="3 4">Mn-1</strain>
    </source>
</reference>
<evidence type="ECO:0000313" key="3">
    <source>
        <dbReference type="EMBL" id="NKE73076.1"/>
    </source>
</evidence>
<dbReference type="SUPFAM" id="SSF56935">
    <property type="entry name" value="Porins"/>
    <property type="match status" value="1"/>
</dbReference>
<dbReference type="InterPro" id="IPR010870">
    <property type="entry name" value="Porin_O/P"/>
</dbReference>
<sequence length="375" mass="41281">MKQNKTIIGAFFFFLAAVLLFPVAGSAAEEDEFTFGDLFVTRSSTEKVRFHGYAAFQYFDAEGASPGGNRTFDQHVFEPFFGYQVADHVFAKIILEFEHVPEEVDDDQFAEFFIEQAEIDITPWPGTTFAFGAILVPFGLENYLHSPSDNRLVSRPPMTKSGPNGNPILNNTWTDVGIQFTHEIPMVGMVDLYTINGSAVQDKGSRGRDTKGASANSGKSYGTEVQVTKLLPGVNVGASYVTGPHDPGSDLDSSRWGVHALADLGIIYLQAEYILGTDEGLGASGGDRDVSGYYALVSFVPPVASLENRLDLNVRYTDWTADKDAEKDFTETAVGIRYRPYQNTWAKVEYQMNKEEGSNTEVDNNVAAFQLSVLF</sequence>
<organism evidence="3 4">
    <name type="scientific">Candidatus Manganitrophus noduliformans</name>
    <dbReference type="NCBI Taxonomy" id="2606439"/>
    <lineage>
        <taxon>Bacteria</taxon>
        <taxon>Pseudomonadati</taxon>
        <taxon>Nitrospirota</taxon>
        <taxon>Nitrospiria</taxon>
        <taxon>Candidatus Troglogloeales</taxon>
        <taxon>Candidatus Manganitrophaceae</taxon>
        <taxon>Candidatus Manganitrophus</taxon>
    </lineage>
</organism>